<dbReference type="EMBL" id="CP041345">
    <property type="protein sequence ID" value="QKG79258.1"/>
    <property type="molecule type" value="Genomic_DNA"/>
</dbReference>
<organism evidence="1 2">
    <name type="scientific">Tenuifilum thalassicum</name>
    <dbReference type="NCBI Taxonomy" id="2590900"/>
    <lineage>
        <taxon>Bacteria</taxon>
        <taxon>Pseudomonadati</taxon>
        <taxon>Bacteroidota</taxon>
        <taxon>Bacteroidia</taxon>
        <taxon>Bacteroidales</taxon>
        <taxon>Tenuifilaceae</taxon>
        <taxon>Tenuifilum</taxon>
    </lineage>
</organism>
<protein>
    <recommendedName>
        <fullName evidence="3">Lipoprotein</fullName>
    </recommendedName>
</protein>
<dbReference type="RefSeq" id="WP_173072845.1">
    <property type="nucleotide sequence ID" value="NZ_CP041345.1"/>
</dbReference>
<sequence>MKFALKLALAIFTVYSCSVQKRNITTSAAKSNSLIPFVEYFVTSEGEVLSGKSFPGRRIDSPGYSYNPDNQHLELYRNSISDSTGIKLFLGIGRVLKGVSGRGVSSFIKEVKNFPYKHEELIIESYSDSTLKFTLKDKSFKLKPKESFTYTESKIDSLPNNTIVKTTTKWKVDFRGFVKK</sequence>
<dbReference type="PROSITE" id="PS51257">
    <property type="entry name" value="PROKAR_LIPOPROTEIN"/>
    <property type="match status" value="1"/>
</dbReference>
<evidence type="ECO:0000313" key="2">
    <source>
        <dbReference type="Proteomes" id="UP000500961"/>
    </source>
</evidence>
<name>A0A7D4BDE1_9BACT</name>
<dbReference type="Proteomes" id="UP000500961">
    <property type="component" value="Chromosome"/>
</dbReference>
<dbReference type="AlphaFoldDB" id="A0A7D4BDE1"/>
<accession>A0A7D4BDE1</accession>
<keyword evidence="2" id="KW-1185">Reference proteome</keyword>
<gene>
    <name evidence="1" type="ORF">FHG85_02925</name>
</gene>
<evidence type="ECO:0000313" key="1">
    <source>
        <dbReference type="EMBL" id="QKG79258.1"/>
    </source>
</evidence>
<evidence type="ECO:0008006" key="3">
    <source>
        <dbReference type="Google" id="ProtNLM"/>
    </source>
</evidence>
<dbReference type="KEGG" id="ttz:FHG85_02925"/>
<reference evidence="1 2" key="1">
    <citation type="submission" date="2019-07" db="EMBL/GenBank/DDBJ databases">
        <title>Thalassofilum flectens gen. nov., sp. nov., a novel moderate thermophilic anaerobe from a shallow sea hot spring in Kunashir Island (Russia), representing a new family in the order Bacteroidales, and proposal of Thalassofilacea fam. nov.</title>
        <authorList>
            <person name="Kochetkova T.V."/>
            <person name="Podosokorskaya O.A."/>
            <person name="Novikov A."/>
            <person name="Elcheninov A.G."/>
            <person name="Toshchakov S.V."/>
            <person name="Kublanov I.V."/>
        </authorList>
    </citation>
    <scope>NUCLEOTIDE SEQUENCE [LARGE SCALE GENOMIC DNA]</scope>
    <source>
        <strain evidence="1 2">38-H</strain>
    </source>
</reference>
<proteinExistence type="predicted"/>